<gene>
    <name evidence="5" type="ORF">K469DRAFT_696138</name>
</gene>
<feature type="domain" description="RMI1 N-terminal" evidence="4">
    <location>
        <begin position="12"/>
        <end position="55"/>
    </location>
</feature>
<evidence type="ECO:0000259" key="3">
    <source>
        <dbReference type="Pfam" id="PF08585"/>
    </source>
</evidence>
<dbReference type="EMBL" id="ML994679">
    <property type="protein sequence ID" value="KAF2178023.1"/>
    <property type="molecule type" value="Genomic_DNA"/>
</dbReference>
<name>A0A6A6DGH1_9PEZI</name>
<comment type="similarity">
    <text evidence="1">Belongs to the RMI1 family.</text>
</comment>
<dbReference type="GO" id="GO:0000724">
    <property type="term" value="P:double-strand break repair via homologous recombination"/>
    <property type="evidence" value="ECO:0007669"/>
    <property type="project" value="TreeGrafter"/>
</dbReference>
<keyword evidence="6" id="KW-1185">Reference proteome</keyword>
<dbReference type="GO" id="GO:0000712">
    <property type="term" value="P:resolution of meiotic recombination intermediates"/>
    <property type="evidence" value="ECO:0007669"/>
    <property type="project" value="TreeGrafter"/>
</dbReference>
<dbReference type="InterPro" id="IPR013894">
    <property type="entry name" value="RMI1_OB"/>
</dbReference>
<reference evidence="5" key="1">
    <citation type="journal article" date="2020" name="Stud. Mycol.">
        <title>101 Dothideomycetes genomes: a test case for predicting lifestyles and emergence of pathogens.</title>
        <authorList>
            <person name="Haridas S."/>
            <person name="Albert R."/>
            <person name="Binder M."/>
            <person name="Bloem J."/>
            <person name="Labutti K."/>
            <person name="Salamov A."/>
            <person name="Andreopoulos B."/>
            <person name="Baker S."/>
            <person name="Barry K."/>
            <person name="Bills G."/>
            <person name="Bluhm B."/>
            <person name="Cannon C."/>
            <person name="Castanera R."/>
            <person name="Culley D."/>
            <person name="Daum C."/>
            <person name="Ezra D."/>
            <person name="Gonzalez J."/>
            <person name="Henrissat B."/>
            <person name="Kuo A."/>
            <person name="Liang C."/>
            <person name="Lipzen A."/>
            <person name="Lutzoni F."/>
            <person name="Magnuson J."/>
            <person name="Mondo S."/>
            <person name="Nolan M."/>
            <person name="Ohm R."/>
            <person name="Pangilinan J."/>
            <person name="Park H.-J."/>
            <person name="Ramirez L."/>
            <person name="Alfaro M."/>
            <person name="Sun H."/>
            <person name="Tritt A."/>
            <person name="Yoshinaga Y."/>
            <person name="Zwiers L.-H."/>
            <person name="Turgeon B."/>
            <person name="Goodwin S."/>
            <person name="Spatafora J."/>
            <person name="Crous P."/>
            <person name="Grigoriev I."/>
        </authorList>
    </citation>
    <scope>NUCLEOTIDE SEQUENCE</scope>
    <source>
        <strain evidence="5">CBS 207.26</strain>
    </source>
</reference>
<dbReference type="GO" id="GO:0031422">
    <property type="term" value="C:RecQ family helicase-topoisomerase III complex"/>
    <property type="evidence" value="ECO:0007669"/>
    <property type="project" value="TreeGrafter"/>
</dbReference>
<dbReference type="PANTHER" id="PTHR14790">
    <property type="entry name" value="RECQ-MEDIATED GENOME INSTABILITY PROTEIN 1 RMI1"/>
    <property type="match status" value="1"/>
</dbReference>
<organism evidence="5 6">
    <name type="scientific">Zopfia rhizophila CBS 207.26</name>
    <dbReference type="NCBI Taxonomy" id="1314779"/>
    <lineage>
        <taxon>Eukaryota</taxon>
        <taxon>Fungi</taxon>
        <taxon>Dikarya</taxon>
        <taxon>Ascomycota</taxon>
        <taxon>Pezizomycotina</taxon>
        <taxon>Dothideomycetes</taxon>
        <taxon>Dothideomycetes incertae sedis</taxon>
        <taxon>Zopfiaceae</taxon>
        <taxon>Zopfia</taxon>
    </lineage>
</organism>
<accession>A0A6A6DGH1</accession>
<evidence type="ECO:0000259" key="4">
    <source>
        <dbReference type="Pfam" id="PF21000"/>
    </source>
</evidence>
<evidence type="ECO:0000256" key="2">
    <source>
        <dbReference type="ARBA" id="ARBA00018987"/>
    </source>
</evidence>
<dbReference type="InterPro" id="IPR049363">
    <property type="entry name" value="RMI1_N"/>
</dbReference>
<dbReference type="Pfam" id="PF08585">
    <property type="entry name" value="RMI1_N_C"/>
    <property type="match status" value="1"/>
</dbReference>
<dbReference type="GO" id="GO:0016604">
    <property type="term" value="C:nuclear body"/>
    <property type="evidence" value="ECO:0007669"/>
    <property type="project" value="TreeGrafter"/>
</dbReference>
<protein>
    <recommendedName>
        <fullName evidence="2">RecQ-mediated genome instability protein 1</fullName>
    </recommendedName>
</protein>
<dbReference type="AlphaFoldDB" id="A0A6A6DGH1"/>
<proteinExistence type="inferred from homology"/>
<dbReference type="InterPro" id="IPR042470">
    <property type="entry name" value="RMI1_N_C_sf"/>
</dbReference>
<sequence length="236" mass="25341">MPSLSDDLKAHLNSRHLHPTPQWLASHLTTIRPNTPLPALKQTALFRLLASDITISLSPPPNTVFPADILNARIQSRHVAGPILCQVLDVEDIGHSRWSQAEAIEAKERGETTKGREIIRIVPVEAGADGEANVGASESKGPHKLLLQDAKGMKVYALELRGIEGVGVGMSIGAKLVLRDVGIARGVVMLEPRGVQMLGGKIEALDKAWKDGRKERLMATARSREGAAGREGGMGE</sequence>
<dbReference type="SMART" id="SM01161">
    <property type="entry name" value="DUF1767"/>
    <property type="match status" value="1"/>
</dbReference>
<evidence type="ECO:0000256" key="1">
    <source>
        <dbReference type="ARBA" id="ARBA00006395"/>
    </source>
</evidence>
<evidence type="ECO:0000313" key="6">
    <source>
        <dbReference type="Proteomes" id="UP000800200"/>
    </source>
</evidence>
<dbReference type="Pfam" id="PF21000">
    <property type="entry name" value="RMI1_N_N"/>
    <property type="match status" value="1"/>
</dbReference>
<dbReference type="Gene3D" id="2.40.50.770">
    <property type="entry name" value="RecQ-mediated genome instability protein Rmi1, C-terminal domain"/>
    <property type="match status" value="1"/>
</dbReference>
<evidence type="ECO:0000313" key="5">
    <source>
        <dbReference type="EMBL" id="KAF2178023.1"/>
    </source>
</evidence>
<dbReference type="OrthoDB" id="341511at2759"/>
<dbReference type="Proteomes" id="UP000800200">
    <property type="component" value="Unassembled WGS sequence"/>
</dbReference>
<dbReference type="PANTHER" id="PTHR14790:SF15">
    <property type="entry name" value="RECQ-MEDIATED GENOME INSTABILITY PROTEIN 1"/>
    <property type="match status" value="1"/>
</dbReference>
<feature type="domain" description="RecQ mediated genome instability protein 1 OB-fold" evidence="3">
    <location>
        <begin position="65"/>
        <end position="213"/>
    </location>
</feature>